<dbReference type="AlphaFoldDB" id="A0A286TUX9"/>
<protein>
    <submittedName>
        <fullName evidence="1">Acyl carrier protein</fullName>
    </submittedName>
</protein>
<keyword evidence="2" id="KW-1185">Reference proteome</keyword>
<dbReference type="Gene3D" id="1.10.1200.10">
    <property type="entry name" value="ACP-like"/>
    <property type="match status" value="1"/>
</dbReference>
<evidence type="ECO:0000313" key="2">
    <source>
        <dbReference type="Proteomes" id="UP000218542"/>
    </source>
</evidence>
<dbReference type="EMBL" id="BAOS01000004">
    <property type="protein sequence ID" value="GAX59673.1"/>
    <property type="molecule type" value="Genomic_DNA"/>
</dbReference>
<name>A0A286TUX9_9BACT</name>
<organism evidence="1 2">
    <name type="scientific">Candidatus Scalindua japonica</name>
    <dbReference type="NCBI Taxonomy" id="1284222"/>
    <lineage>
        <taxon>Bacteria</taxon>
        <taxon>Pseudomonadati</taxon>
        <taxon>Planctomycetota</taxon>
        <taxon>Candidatus Brocadiia</taxon>
        <taxon>Candidatus Brocadiales</taxon>
        <taxon>Candidatus Scalinduaceae</taxon>
        <taxon>Candidatus Scalindua</taxon>
    </lineage>
</organism>
<proteinExistence type="predicted"/>
<sequence length="96" mass="10784">MYNLTNECIGKTLMKIVEDLIQDWGLELDEGITNDTFLVKDLDFASVDIIQLCVALEQNYDRKLGFQDLLMNDGNYVSDLTIAQITDFLVNTMGGG</sequence>
<dbReference type="Proteomes" id="UP000218542">
    <property type="component" value="Unassembled WGS sequence"/>
</dbReference>
<evidence type="ECO:0000313" key="1">
    <source>
        <dbReference type="EMBL" id="GAX59673.1"/>
    </source>
</evidence>
<comment type="caution">
    <text evidence="1">The sequence shown here is derived from an EMBL/GenBank/DDBJ whole genome shotgun (WGS) entry which is preliminary data.</text>
</comment>
<dbReference type="OrthoDB" id="583239at2"/>
<dbReference type="InterPro" id="IPR036736">
    <property type="entry name" value="ACP-like_sf"/>
</dbReference>
<dbReference type="RefSeq" id="WP_096892808.1">
    <property type="nucleotide sequence ID" value="NZ_BAOS01000004.1"/>
</dbReference>
<accession>A0A286TUX9</accession>
<dbReference type="SUPFAM" id="SSF47336">
    <property type="entry name" value="ACP-like"/>
    <property type="match status" value="1"/>
</dbReference>
<gene>
    <name evidence="1" type="ORF">SCALIN_C04_0161</name>
</gene>
<reference evidence="2" key="1">
    <citation type="journal article" date="2017" name="Environ. Microbiol. Rep.">
        <title>Genetic Diversity of Marine Anaerobic Ammonium-Oxidizing Bacteria as Revealed by Genomic and Proteomic Analyses of 'Candidatus Scalindua japonica'.</title>
        <authorList>
            <person name="Oshiki M."/>
            <person name="Mizuto K."/>
            <person name="Kimura Z."/>
            <person name="Kindaichi T."/>
            <person name="Satoh H."/>
            <person name="Okabe S."/>
        </authorList>
    </citation>
    <scope>NUCLEOTIDE SEQUENCE [LARGE SCALE GENOMIC DNA]</scope>
    <source>
        <strain evidence="2">husup-a2</strain>
    </source>
</reference>